<keyword evidence="1" id="KW-0472">Membrane</keyword>
<protein>
    <submittedName>
        <fullName evidence="2">Uncharacterized protein TCIL3000_8_4640</fullName>
    </submittedName>
</protein>
<keyword evidence="1" id="KW-0812">Transmembrane</keyword>
<evidence type="ECO:0000256" key="1">
    <source>
        <dbReference type="SAM" id="Phobius"/>
    </source>
</evidence>
<organism evidence="2">
    <name type="scientific">Trypanosoma congolense (strain IL3000)</name>
    <dbReference type="NCBI Taxonomy" id="1068625"/>
    <lineage>
        <taxon>Eukaryota</taxon>
        <taxon>Discoba</taxon>
        <taxon>Euglenozoa</taxon>
        <taxon>Kinetoplastea</taxon>
        <taxon>Metakinetoplastina</taxon>
        <taxon>Trypanosomatida</taxon>
        <taxon>Trypanosomatidae</taxon>
        <taxon>Trypanosoma</taxon>
        <taxon>Nannomonas</taxon>
    </lineage>
</organism>
<dbReference type="EMBL" id="HE575321">
    <property type="protein sequence ID" value="CCC92242.1"/>
    <property type="molecule type" value="Genomic_DNA"/>
</dbReference>
<evidence type="ECO:0000313" key="2">
    <source>
        <dbReference type="EMBL" id="CCC92242.1"/>
    </source>
</evidence>
<sequence length="236" mass="25495">MKCTRMWTSPSPEENRVGGDCGHSYRCLLSLILPLLAFHELSSANGRCLGSSLDSVTLLAVLLASAPLAFFLVRFTIYGLPTLTKRNVLTRTTTTDSRGFAGLDPGEVLTTEIPWSGGEHRRTSLIDGGSACARSAGRWPSAFVGSQMSIARSACPHMDTFTPLNTARVLPMSRRWELGHSLGQRRSVCVSVMGAPPTQTRYTRKCDALSHEPHKGNSARVTQAPAPARVGSGWLL</sequence>
<reference evidence="2" key="1">
    <citation type="journal article" date="2012" name="Proc. Natl. Acad. Sci. U.S.A.">
        <title>Antigenic diversity is generated by distinct evolutionary mechanisms in African trypanosome species.</title>
        <authorList>
            <person name="Jackson A.P."/>
            <person name="Berry A."/>
            <person name="Aslett M."/>
            <person name="Allison H.C."/>
            <person name="Burton P."/>
            <person name="Vavrova-Anderson J."/>
            <person name="Brown R."/>
            <person name="Browne H."/>
            <person name="Corton N."/>
            <person name="Hauser H."/>
            <person name="Gamble J."/>
            <person name="Gilderthorp R."/>
            <person name="Marcello L."/>
            <person name="McQuillan J."/>
            <person name="Otto T.D."/>
            <person name="Quail M.A."/>
            <person name="Sanders M.J."/>
            <person name="van Tonder A."/>
            <person name="Ginger M.L."/>
            <person name="Field M.C."/>
            <person name="Barry J.D."/>
            <person name="Hertz-Fowler C."/>
            <person name="Berriman M."/>
        </authorList>
    </citation>
    <scope>NUCLEOTIDE SEQUENCE</scope>
    <source>
        <strain evidence="2">IL3000</strain>
    </source>
</reference>
<keyword evidence="1" id="KW-1133">Transmembrane helix</keyword>
<gene>
    <name evidence="2" type="ORF">TCIL3000_8_4640</name>
</gene>
<name>G0US79_TRYCI</name>
<feature type="transmembrane region" description="Helical" evidence="1">
    <location>
        <begin position="56"/>
        <end position="77"/>
    </location>
</feature>
<dbReference type="AlphaFoldDB" id="G0US79"/>
<proteinExistence type="predicted"/>
<dbReference type="VEuPathDB" id="TriTrypDB:TcIL3000_8_4640"/>
<accession>G0US79</accession>